<organism evidence="1">
    <name type="scientific">Dipodfec virus RodF1_13</name>
    <dbReference type="NCBI Taxonomy" id="2929291"/>
    <lineage>
        <taxon>Viruses</taxon>
        <taxon>Monodnaviria</taxon>
        <taxon>Sangervirae</taxon>
        <taxon>Phixviricota</taxon>
        <taxon>Malgrandaviricetes</taxon>
        <taxon>Petitvirales</taxon>
        <taxon>Microviridae</taxon>
    </lineage>
</organism>
<proteinExistence type="predicted"/>
<name>A0A976N2I1_9VIRU</name>
<accession>A0A976N2I1</accession>
<sequence>MFLKYKAPPRALVVPPKLQSKIMEENVVTQFGFREVLPNTFHYVSDLHLIQLNEKVAQNFGNDVMNKLREKVKPTRPVSSDLTNDQIFQTIPDRYRSSKTDVFQDLMTESLKFDKAKKSLRNLVKSDLDFKVRNKAYNDVLNKMSKSD</sequence>
<dbReference type="EMBL" id="OM869713">
    <property type="protein sequence ID" value="UPW42034.1"/>
    <property type="molecule type" value="Genomic_DNA"/>
</dbReference>
<evidence type="ECO:0000313" key="1">
    <source>
        <dbReference type="EMBL" id="UPW42034.1"/>
    </source>
</evidence>
<reference evidence="1" key="1">
    <citation type="submission" date="2022-02" db="EMBL/GenBank/DDBJ databases">
        <title>Towards deciphering the DNA virus diversity associated with rodent species in the families Cricetidae and Heteromyidae.</title>
        <authorList>
            <person name="Lund M."/>
            <person name="Larsen B.B."/>
            <person name="Gryseels S."/>
            <person name="Kraberger S."/>
            <person name="Rowsey D.M."/>
            <person name="Steger L."/>
            <person name="Yule K.M."/>
            <person name="Upham N.S."/>
            <person name="Worobey M."/>
            <person name="Van Doorslaer K."/>
            <person name="Varsani A."/>
        </authorList>
    </citation>
    <scope>NUCLEOTIDE SEQUENCE</scope>
    <source>
        <strain evidence="1">NeonRodF1_13</strain>
    </source>
</reference>
<protein>
    <submittedName>
        <fullName evidence="1">Uncharacterized protein</fullName>
    </submittedName>
</protein>